<feature type="region of interest" description="Disordered" evidence="2">
    <location>
        <begin position="1209"/>
        <end position="1267"/>
    </location>
</feature>
<dbReference type="Gene3D" id="1.10.287.110">
    <property type="entry name" value="DnaJ domain"/>
    <property type="match status" value="1"/>
</dbReference>
<keyword evidence="4" id="KW-1185">Reference proteome</keyword>
<evidence type="ECO:0000256" key="2">
    <source>
        <dbReference type="SAM" id="MobiDB-lite"/>
    </source>
</evidence>
<organism evidence="3 4">
    <name type="scientific">Perilla frutescens var. hirtella</name>
    <name type="common">Perilla citriodora</name>
    <name type="synonym">Perilla setoyensis</name>
    <dbReference type="NCBI Taxonomy" id="608512"/>
    <lineage>
        <taxon>Eukaryota</taxon>
        <taxon>Viridiplantae</taxon>
        <taxon>Streptophyta</taxon>
        <taxon>Embryophyta</taxon>
        <taxon>Tracheophyta</taxon>
        <taxon>Spermatophyta</taxon>
        <taxon>Magnoliopsida</taxon>
        <taxon>eudicotyledons</taxon>
        <taxon>Gunneridae</taxon>
        <taxon>Pentapetalae</taxon>
        <taxon>asterids</taxon>
        <taxon>lamiids</taxon>
        <taxon>Lamiales</taxon>
        <taxon>Lamiaceae</taxon>
        <taxon>Nepetoideae</taxon>
        <taxon>Elsholtzieae</taxon>
        <taxon>Perilla</taxon>
    </lineage>
</organism>
<feature type="compositionally biased region" description="Low complexity" evidence="2">
    <location>
        <begin position="1234"/>
        <end position="1249"/>
    </location>
</feature>
<evidence type="ECO:0000313" key="3">
    <source>
        <dbReference type="EMBL" id="KAH6823542.1"/>
    </source>
</evidence>
<dbReference type="EMBL" id="SDAM02000779">
    <property type="protein sequence ID" value="KAH6823542.1"/>
    <property type="molecule type" value="Genomic_DNA"/>
</dbReference>
<evidence type="ECO:0008006" key="5">
    <source>
        <dbReference type="Google" id="ProtNLM"/>
    </source>
</evidence>
<gene>
    <name evidence="3" type="ORF">C2S53_012304</name>
</gene>
<feature type="compositionally biased region" description="Polar residues" evidence="2">
    <location>
        <begin position="1052"/>
        <end position="1071"/>
    </location>
</feature>
<dbReference type="GO" id="GO:0030276">
    <property type="term" value="F:clathrin binding"/>
    <property type="evidence" value="ECO:0007669"/>
    <property type="project" value="TreeGrafter"/>
</dbReference>
<protein>
    <recommendedName>
        <fullName evidence="5">J domain-containing protein</fullName>
    </recommendedName>
</protein>
<reference evidence="3 4" key="1">
    <citation type="journal article" date="2021" name="Nat. Commun.">
        <title>Incipient diploidization of the medicinal plant Perilla within 10,000 years.</title>
        <authorList>
            <person name="Zhang Y."/>
            <person name="Shen Q."/>
            <person name="Leng L."/>
            <person name="Zhang D."/>
            <person name="Chen S."/>
            <person name="Shi Y."/>
            <person name="Ning Z."/>
            <person name="Chen S."/>
        </authorList>
    </citation>
    <scope>NUCLEOTIDE SEQUENCE [LARGE SCALE GENOMIC DNA]</scope>
    <source>
        <strain evidence="4">cv. PC099</strain>
    </source>
</reference>
<dbReference type="Proteomes" id="UP001190926">
    <property type="component" value="Unassembled WGS sequence"/>
</dbReference>
<feature type="region of interest" description="Disordered" evidence="2">
    <location>
        <begin position="1"/>
        <end position="27"/>
    </location>
</feature>
<dbReference type="GO" id="GO:0072583">
    <property type="term" value="P:clathrin-dependent endocytosis"/>
    <property type="evidence" value="ECO:0007669"/>
    <property type="project" value="TreeGrafter"/>
</dbReference>
<comment type="caution">
    <text evidence="3">The sequence shown here is derived from an EMBL/GenBank/DDBJ whole genome shotgun (WGS) entry which is preliminary data.</text>
</comment>
<dbReference type="SUPFAM" id="SSF46565">
    <property type="entry name" value="Chaperone J-domain"/>
    <property type="match status" value="1"/>
</dbReference>
<feature type="region of interest" description="Disordered" evidence="2">
    <location>
        <begin position="645"/>
        <end position="670"/>
    </location>
</feature>
<feature type="region of interest" description="Disordered" evidence="2">
    <location>
        <begin position="243"/>
        <end position="278"/>
    </location>
</feature>
<sequence length="1401" mass="154987">MESLSRPPHRRKHSTATTNGSSASFSLRSPYDDVLLSRGGKAKFEPHEYAEIFSGSSSIPVLDVSGLNRPEGCRSSDLDYSNIFGGARDGDVALPYDQFFKQTKTRIPANAESSLQERGSLNSSGKARRPSGTYGQSDDGTKQQFNMSFNKTSQRGSDESNGGTHIAQLRAVPGFTHFVDGNPQLQKKEGDMPVSSMQREVSRTWSFDSGTEAITVKGGLSSEKSHVPDKSCNVNGTNLKSQISKVQQPSGLPSGRNDNKDIKQSSLPSSVPKEACKETVGENLPPLFDEELDENSDAAVSIATLKKAIDQAQESIRLAKMIMQKKAEGVKDGPRARRSKGRSKVEDKKENTIEHAPAGLKKSNVMEKNQRLDPTSPMFNGVDGKSAPIPSHSDNLLNAEKAKVETVRENLETANDHGDAFTEVDKEFAPSCSQSSPLETDEKVEVENITHNVVASEAHGEAINFAGSVAAVVLESGKVDIMDNSICSKAKAVPCLEHMETDKETLEQRELTMHQPKESVANNSQIVQELEETPSEEVAKQCQATVDPIKGTADVAEQLERVLNCSGSMQEQEKITHEGGDNLRITLETETPEGSDSIADKGKCEGKFAGHEELYFAEHLTVPKSEFNILSNESRSLAEENMMDQPDIDKKPKNVSEWKDDGQGEKCSDEDENGMVLKEEILWFESELELEEPEEEEMSEREPGIFPGVGEAATKVDMVLDQETDDGKLYFEHEEGSQSLPVENEENKIAIRCMDAAECDAFETIQTGTNNYSEVQDGESPMDVEEINDFHRAAGTSEEHQDKFEFLDSASEKDTSEAFDVHSNDSCTVSKDNQGIDTGTIFDETPESCNADFNNKAEKYQAVPSSCEESCNLPRETEIFLAVEDNEAGKQLHLELNKMPGTDSKCASVEMFTESQGNNTFEGFSLDGKSTSVILMSGDHEKTLPEDEDMFKTTTEMHHAAQEYAANTNMQNLPELHVSTSNQVQKIDHTNVKPDVQQDSESSEESQLSSTLENIDEVSAHESRDNAKDITPGKEEVTDDLEVNSDERVHVGQQSECLNSEDQSHLSQTSCKSKEMDKSVEAEREIKTGQNMEMNVENLGRTSTSEQKDAKGNEQKGEMDDHLQRIEAIKRGREREKDRIAVERAIREARERAFVEARERAERAAVERAAAEARQRVAAEARERAAVERARAERAAVERATAEARERALEKAMSQKTSMEARVQAAKSSTDRFSSSSLNNGLKHSSSSSDLEKSDGATSESAQRRNARLERHQRLMERSAKALAEKNIRDILAQKEQAERNRLAESLDADIKRWATGKEGNLRALLSTLQYILGPDSGWQPVTLTEIVTTPAVKKAYRKATLCVHPDKLQQRGASIQQKYICEKIFDLLKAAWNRFNSEEN</sequence>
<feature type="compositionally biased region" description="Polar residues" evidence="2">
    <location>
        <begin position="15"/>
        <end position="27"/>
    </location>
</feature>
<feature type="compositionally biased region" description="Polar residues" evidence="2">
    <location>
        <begin position="133"/>
        <end position="144"/>
    </location>
</feature>
<keyword evidence="1" id="KW-0175">Coiled coil</keyword>
<feature type="region of interest" description="Disordered" evidence="2">
    <location>
        <begin position="327"/>
        <end position="350"/>
    </location>
</feature>
<dbReference type="FunFam" id="1.10.287.110:FF:000009">
    <property type="entry name" value="Auxilin-related protein 1"/>
    <property type="match status" value="1"/>
</dbReference>
<feature type="region of interest" description="Disordered" evidence="2">
    <location>
        <begin position="107"/>
        <end position="144"/>
    </location>
</feature>
<feature type="compositionally biased region" description="Basic and acidic residues" evidence="2">
    <location>
        <begin position="1018"/>
        <end position="1036"/>
    </location>
</feature>
<dbReference type="GO" id="GO:0072318">
    <property type="term" value="P:clathrin coat disassembly"/>
    <property type="evidence" value="ECO:0007669"/>
    <property type="project" value="TreeGrafter"/>
</dbReference>
<feature type="compositionally biased region" description="Basic and acidic residues" evidence="2">
    <location>
        <begin position="1072"/>
        <end position="1087"/>
    </location>
</feature>
<accession>A0AAD4P2D7</accession>
<feature type="compositionally biased region" description="Polar residues" evidence="2">
    <location>
        <begin position="111"/>
        <end position="125"/>
    </location>
</feature>
<feature type="compositionally biased region" description="Basic and acidic residues" evidence="2">
    <location>
        <begin position="1106"/>
        <end position="1122"/>
    </location>
</feature>
<proteinExistence type="predicted"/>
<dbReference type="PANTHER" id="PTHR23172:SF87">
    <property type="entry name" value="CHAPERONE DNAJ-DOMAIN SUPERFAMILY PROTEIN"/>
    <property type="match status" value="1"/>
</dbReference>
<dbReference type="PANTHER" id="PTHR23172">
    <property type="entry name" value="AUXILIN/CYCLIN G-ASSOCIATED KINASE-RELATED"/>
    <property type="match status" value="1"/>
</dbReference>
<dbReference type="GO" id="GO:0031982">
    <property type="term" value="C:vesicle"/>
    <property type="evidence" value="ECO:0007669"/>
    <property type="project" value="TreeGrafter"/>
</dbReference>
<evidence type="ECO:0000256" key="1">
    <source>
        <dbReference type="ARBA" id="ARBA00023054"/>
    </source>
</evidence>
<evidence type="ECO:0000313" key="4">
    <source>
        <dbReference type="Proteomes" id="UP001190926"/>
    </source>
</evidence>
<name>A0AAD4P2D7_PERFH</name>
<dbReference type="GO" id="GO:0005737">
    <property type="term" value="C:cytoplasm"/>
    <property type="evidence" value="ECO:0007669"/>
    <property type="project" value="TreeGrafter"/>
</dbReference>
<feature type="compositionally biased region" description="Low complexity" evidence="2">
    <location>
        <begin position="997"/>
        <end position="1010"/>
    </location>
</feature>
<feature type="compositionally biased region" description="Basic and acidic residues" evidence="2">
    <location>
        <begin position="647"/>
        <end position="667"/>
    </location>
</feature>
<feature type="region of interest" description="Disordered" evidence="2">
    <location>
        <begin position="993"/>
        <end position="1122"/>
    </location>
</feature>
<dbReference type="InterPro" id="IPR036869">
    <property type="entry name" value="J_dom_sf"/>
</dbReference>